<dbReference type="Proteomes" id="UP000318359">
    <property type="component" value="Unassembled WGS sequence"/>
</dbReference>
<dbReference type="GO" id="GO:0051287">
    <property type="term" value="F:NAD binding"/>
    <property type="evidence" value="ECO:0007669"/>
    <property type="project" value="InterPro"/>
</dbReference>
<reference evidence="2 3" key="1">
    <citation type="submission" date="2019-02" db="EMBL/GenBank/DDBJ databases">
        <title>Prokaryotic population dynamics and viral predation in marine succession experiment using metagenomics: the confinement effect.</title>
        <authorList>
            <person name="Haro-Moreno J.M."/>
            <person name="Rodriguez-Valera F."/>
            <person name="Lopez-Perez M."/>
        </authorList>
    </citation>
    <scope>NUCLEOTIDE SEQUENCE [LARGE SCALE GENOMIC DNA]</scope>
    <source>
        <strain evidence="2">MED-G167</strain>
    </source>
</reference>
<dbReference type="PROSITE" id="PS51257">
    <property type="entry name" value="PROKAR_LIPOPROTEIN"/>
    <property type="match status" value="1"/>
</dbReference>
<name>A0A520M6M1_9GAMM</name>
<dbReference type="InterPro" id="IPR036291">
    <property type="entry name" value="NAD(P)-bd_dom_sf"/>
</dbReference>
<feature type="non-terminal residue" evidence="2">
    <location>
        <position position="51"/>
    </location>
</feature>
<dbReference type="InterPro" id="IPR011128">
    <property type="entry name" value="G3P_DH_NAD-dep_N"/>
</dbReference>
<accession>A0A520M6M1</accession>
<dbReference type="Pfam" id="PF01210">
    <property type="entry name" value="NAD_Gly3P_dh_N"/>
    <property type="match status" value="1"/>
</dbReference>
<dbReference type="Gene3D" id="3.40.50.720">
    <property type="entry name" value="NAD(P)-binding Rossmann-like Domain"/>
    <property type="match status" value="1"/>
</dbReference>
<evidence type="ECO:0000313" key="3">
    <source>
        <dbReference type="Proteomes" id="UP000318359"/>
    </source>
</evidence>
<dbReference type="AlphaFoldDB" id="A0A520M6M1"/>
<evidence type="ECO:0000313" key="2">
    <source>
        <dbReference type="EMBL" id="RZO16868.1"/>
    </source>
</evidence>
<evidence type="ECO:0000259" key="1">
    <source>
        <dbReference type="Pfam" id="PF01210"/>
    </source>
</evidence>
<dbReference type="GO" id="GO:0046168">
    <property type="term" value="P:glycerol-3-phosphate catabolic process"/>
    <property type="evidence" value="ECO:0007669"/>
    <property type="project" value="InterPro"/>
</dbReference>
<comment type="caution">
    <text evidence="2">The sequence shown here is derived from an EMBL/GenBank/DDBJ whole genome shotgun (WGS) entry which is preliminary data.</text>
</comment>
<organism evidence="2 3">
    <name type="scientific">SAR86 cluster bacterium</name>
    <dbReference type="NCBI Taxonomy" id="2030880"/>
    <lineage>
        <taxon>Bacteria</taxon>
        <taxon>Pseudomonadati</taxon>
        <taxon>Pseudomonadota</taxon>
        <taxon>Gammaproteobacteria</taxon>
        <taxon>SAR86 cluster</taxon>
    </lineage>
</organism>
<dbReference type="GO" id="GO:0016616">
    <property type="term" value="F:oxidoreductase activity, acting on the CH-OH group of donors, NAD or NADP as acceptor"/>
    <property type="evidence" value="ECO:0007669"/>
    <property type="project" value="InterPro"/>
</dbReference>
<protein>
    <submittedName>
        <fullName evidence="2">Glycerol-3-phosphate dehydrogenase</fullName>
    </submittedName>
</protein>
<dbReference type="SUPFAM" id="SSF51735">
    <property type="entry name" value="NAD(P)-binding Rossmann-fold domains"/>
    <property type="match status" value="1"/>
</dbReference>
<dbReference type="EMBL" id="SHBM01000037">
    <property type="protein sequence ID" value="RZO16868.1"/>
    <property type="molecule type" value="Genomic_DNA"/>
</dbReference>
<proteinExistence type="predicted"/>
<gene>
    <name evidence="2" type="ORF">EVB00_02635</name>
</gene>
<feature type="domain" description="Glycerol-3-phosphate dehydrogenase NAD-dependent N-terminal" evidence="1">
    <location>
        <begin position="8"/>
        <end position="51"/>
    </location>
</feature>
<sequence>MKEADMKNVAVMGLGNFGTALACNWLAEGLNVSGWTVEEEVYDSIQATGVN</sequence>